<dbReference type="HOGENOM" id="CLU_1732420_0_0_1"/>
<dbReference type="EMBL" id="DS231621">
    <property type="protein sequence ID" value="EDU49981.1"/>
    <property type="molecule type" value="Genomic_DNA"/>
</dbReference>
<organism evidence="1 2">
    <name type="scientific">Pyrenophora tritici-repentis (strain Pt-1C-BFP)</name>
    <name type="common">Wheat tan spot fungus</name>
    <name type="synonym">Drechslera tritici-repentis</name>
    <dbReference type="NCBI Taxonomy" id="426418"/>
    <lineage>
        <taxon>Eukaryota</taxon>
        <taxon>Fungi</taxon>
        <taxon>Dikarya</taxon>
        <taxon>Ascomycota</taxon>
        <taxon>Pezizomycotina</taxon>
        <taxon>Dothideomycetes</taxon>
        <taxon>Pleosporomycetidae</taxon>
        <taxon>Pleosporales</taxon>
        <taxon>Pleosporineae</taxon>
        <taxon>Pleosporaceae</taxon>
        <taxon>Pyrenophora</taxon>
    </lineage>
</organism>
<gene>
    <name evidence="1" type="ORF">PTRG_07062</name>
</gene>
<reference evidence="2" key="1">
    <citation type="journal article" date="2013" name="G3 (Bethesda)">
        <title>Comparative genomics of a plant-pathogenic fungus, Pyrenophora tritici-repentis, reveals transduplication and the impact of repeat elements on pathogenicity and population divergence.</title>
        <authorList>
            <person name="Manning V.A."/>
            <person name="Pandelova I."/>
            <person name="Dhillon B."/>
            <person name="Wilhelm L.J."/>
            <person name="Goodwin S.B."/>
            <person name="Berlin A.M."/>
            <person name="Figueroa M."/>
            <person name="Freitag M."/>
            <person name="Hane J.K."/>
            <person name="Henrissat B."/>
            <person name="Holman W.H."/>
            <person name="Kodira C.D."/>
            <person name="Martin J."/>
            <person name="Oliver R.P."/>
            <person name="Robbertse B."/>
            <person name="Schackwitz W."/>
            <person name="Schwartz D.C."/>
            <person name="Spatafora J.W."/>
            <person name="Turgeon B.G."/>
            <person name="Yandava C."/>
            <person name="Young S."/>
            <person name="Zhou S."/>
            <person name="Zeng Q."/>
            <person name="Grigoriev I.V."/>
            <person name="Ma L.-J."/>
            <person name="Ciuffetti L.M."/>
        </authorList>
    </citation>
    <scope>NUCLEOTIDE SEQUENCE [LARGE SCALE GENOMIC DNA]</scope>
    <source>
        <strain evidence="2">Pt-1C-BFP</strain>
    </source>
</reference>
<name>B2WBP9_PYRTR</name>
<evidence type="ECO:0000313" key="1">
    <source>
        <dbReference type="EMBL" id="EDU49981.1"/>
    </source>
</evidence>
<protein>
    <submittedName>
        <fullName evidence="1">Uncharacterized protein</fullName>
    </submittedName>
</protein>
<proteinExistence type="predicted"/>
<sequence>MVNELRARLADEQLHGVIGANNCLSEAGRTPTKSMVIGTPADRLLGVCLPWPSAPLPARRQRALEPPVHQRSYRSDELDALAHTALLIPFLAREPVRWFLFLPMPHQLGCRIWRVQQAIKHFCPFQLHRCAVDGPSAFVLYGIWRRCAQSW</sequence>
<evidence type="ECO:0000313" key="2">
    <source>
        <dbReference type="Proteomes" id="UP000001471"/>
    </source>
</evidence>
<dbReference type="InParanoid" id="B2WBP9"/>
<accession>B2WBP9</accession>
<dbReference type="Proteomes" id="UP000001471">
    <property type="component" value="Unassembled WGS sequence"/>
</dbReference>
<dbReference type="AlphaFoldDB" id="B2WBP9"/>